<dbReference type="Pfam" id="PF22606">
    <property type="entry name" value="Cdc6-ORC-like_ATPase_lid"/>
    <property type="match status" value="1"/>
</dbReference>
<dbReference type="InterPro" id="IPR043151">
    <property type="entry name" value="BAH_sf"/>
</dbReference>
<evidence type="ECO:0000256" key="2">
    <source>
        <dbReference type="ARBA" id="ARBA00008398"/>
    </source>
</evidence>
<dbReference type="Pfam" id="PF09079">
    <property type="entry name" value="WHD_Cdc6"/>
    <property type="match status" value="1"/>
</dbReference>
<dbReference type="Gene3D" id="2.30.30.490">
    <property type="match status" value="1"/>
</dbReference>
<keyword evidence="8" id="KW-0460">Magnesium</keyword>
<comment type="function">
    <text evidence="11">Component of the origin recognition complex (ORC) that binds origins of replication. DNA-binding is ATP-dependent, however specific DNA sequences that define origins of replication have not been identified so far. ORC is required to assemble the pre-replication complex necessary to initiate DNA replication.</text>
</comment>
<keyword evidence="9 11" id="KW-0238">DNA-binding</keyword>
<dbReference type="InterPro" id="IPR027417">
    <property type="entry name" value="P-loop_NTPase"/>
</dbReference>
<dbReference type="SMART" id="SM00382">
    <property type="entry name" value="AAA"/>
    <property type="match status" value="1"/>
</dbReference>
<evidence type="ECO:0000256" key="4">
    <source>
        <dbReference type="ARBA" id="ARBA00022705"/>
    </source>
</evidence>
<evidence type="ECO:0000256" key="10">
    <source>
        <dbReference type="ARBA" id="ARBA00023242"/>
    </source>
</evidence>
<dbReference type="GO" id="GO:0005524">
    <property type="term" value="F:ATP binding"/>
    <property type="evidence" value="ECO:0007669"/>
    <property type="project" value="UniProtKB-KW"/>
</dbReference>
<dbReference type="GO" id="GO:0003682">
    <property type="term" value="F:chromatin binding"/>
    <property type="evidence" value="ECO:0007669"/>
    <property type="project" value="InterPro"/>
</dbReference>
<keyword evidence="6 11" id="KW-0547">Nucleotide-binding</keyword>
<feature type="region of interest" description="Disordered" evidence="12">
    <location>
        <begin position="169"/>
        <end position="210"/>
    </location>
</feature>
<gene>
    <name evidence="14" type="ORF">JTE90_013504</name>
</gene>
<feature type="domain" description="BAH" evidence="13">
    <location>
        <begin position="38"/>
        <end position="173"/>
    </location>
</feature>
<dbReference type="InterPro" id="IPR015163">
    <property type="entry name" value="Cdc6_C"/>
</dbReference>
<dbReference type="GO" id="GO:0033314">
    <property type="term" value="P:mitotic DNA replication checkpoint signaling"/>
    <property type="evidence" value="ECO:0007669"/>
    <property type="project" value="TreeGrafter"/>
</dbReference>
<dbReference type="FunFam" id="1.10.8.60:FF:000062">
    <property type="entry name" value="Origin recognition complex subunit 1"/>
    <property type="match status" value="1"/>
</dbReference>
<dbReference type="EMBL" id="JAFNEN010000056">
    <property type="protein sequence ID" value="KAG8197380.1"/>
    <property type="molecule type" value="Genomic_DNA"/>
</dbReference>
<reference evidence="14 15" key="1">
    <citation type="journal article" date="2022" name="Nat. Ecol. Evol.">
        <title>A masculinizing supergene underlies an exaggerated male reproductive morph in a spider.</title>
        <authorList>
            <person name="Hendrickx F."/>
            <person name="De Corte Z."/>
            <person name="Sonet G."/>
            <person name="Van Belleghem S.M."/>
            <person name="Kostlbacher S."/>
            <person name="Vangestel C."/>
        </authorList>
    </citation>
    <scope>NUCLEOTIDE SEQUENCE [LARGE SCALE GENOMIC DNA]</scope>
    <source>
        <strain evidence="14">W744_W776</strain>
    </source>
</reference>
<feature type="region of interest" description="Disordered" evidence="12">
    <location>
        <begin position="320"/>
        <end position="360"/>
    </location>
</feature>
<dbReference type="Gene3D" id="1.10.8.60">
    <property type="match status" value="1"/>
</dbReference>
<feature type="compositionally biased region" description="Polar residues" evidence="12">
    <location>
        <begin position="461"/>
        <end position="491"/>
    </location>
</feature>
<comment type="subcellular location">
    <subcellularLocation>
        <location evidence="1 11">Nucleus</location>
    </subcellularLocation>
</comment>
<dbReference type="PANTHER" id="PTHR10763:SF23">
    <property type="entry name" value="ORIGIN RECOGNITION COMPLEX SUBUNIT 1"/>
    <property type="match status" value="1"/>
</dbReference>
<accession>A0AAV6VLM0</accession>
<evidence type="ECO:0000259" key="13">
    <source>
        <dbReference type="PROSITE" id="PS51038"/>
    </source>
</evidence>
<feature type="compositionally biased region" description="Basic and acidic residues" evidence="12">
    <location>
        <begin position="433"/>
        <end position="447"/>
    </location>
</feature>
<keyword evidence="4 11" id="KW-0235">DNA replication</keyword>
<feature type="region of interest" description="Disordered" evidence="12">
    <location>
        <begin position="537"/>
        <end position="585"/>
    </location>
</feature>
<evidence type="ECO:0000256" key="6">
    <source>
        <dbReference type="ARBA" id="ARBA00022741"/>
    </source>
</evidence>
<protein>
    <recommendedName>
        <fullName evidence="3 11">Origin recognition complex subunit 1</fullName>
    </recommendedName>
</protein>
<dbReference type="Proteomes" id="UP000827092">
    <property type="component" value="Unassembled WGS sequence"/>
</dbReference>
<dbReference type="InterPro" id="IPR054425">
    <property type="entry name" value="Cdc6_ORC1-like_ATPase_lid"/>
</dbReference>
<dbReference type="GO" id="GO:0003688">
    <property type="term" value="F:DNA replication origin binding"/>
    <property type="evidence" value="ECO:0007669"/>
    <property type="project" value="TreeGrafter"/>
</dbReference>
<dbReference type="InterPro" id="IPR003959">
    <property type="entry name" value="ATPase_AAA_core"/>
</dbReference>
<feature type="compositionally biased region" description="Polar residues" evidence="12">
    <location>
        <begin position="320"/>
        <end position="330"/>
    </location>
</feature>
<dbReference type="GO" id="GO:0006270">
    <property type="term" value="P:DNA replication initiation"/>
    <property type="evidence" value="ECO:0007669"/>
    <property type="project" value="TreeGrafter"/>
</dbReference>
<dbReference type="InterPro" id="IPR003593">
    <property type="entry name" value="AAA+_ATPase"/>
</dbReference>
<feature type="compositionally biased region" description="Low complexity" evidence="12">
    <location>
        <begin position="537"/>
        <end position="559"/>
    </location>
</feature>
<dbReference type="Pfam" id="PF00004">
    <property type="entry name" value="AAA"/>
    <property type="match status" value="1"/>
</dbReference>
<evidence type="ECO:0000256" key="9">
    <source>
        <dbReference type="ARBA" id="ARBA00023125"/>
    </source>
</evidence>
<organism evidence="14 15">
    <name type="scientific">Oedothorax gibbosus</name>
    <dbReference type="NCBI Taxonomy" id="931172"/>
    <lineage>
        <taxon>Eukaryota</taxon>
        <taxon>Metazoa</taxon>
        <taxon>Ecdysozoa</taxon>
        <taxon>Arthropoda</taxon>
        <taxon>Chelicerata</taxon>
        <taxon>Arachnida</taxon>
        <taxon>Araneae</taxon>
        <taxon>Araneomorphae</taxon>
        <taxon>Entelegynae</taxon>
        <taxon>Araneoidea</taxon>
        <taxon>Linyphiidae</taxon>
        <taxon>Erigoninae</taxon>
        <taxon>Oedothorax</taxon>
    </lineage>
</organism>
<dbReference type="GO" id="GO:0046872">
    <property type="term" value="F:metal ion binding"/>
    <property type="evidence" value="ECO:0007669"/>
    <property type="project" value="UniProtKB-KW"/>
</dbReference>
<comment type="similarity">
    <text evidence="2 11">Belongs to the ORC1 family.</text>
</comment>
<feature type="compositionally biased region" description="Polar residues" evidence="12">
    <location>
        <begin position="199"/>
        <end position="210"/>
    </location>
</feature>
<evidence type="ECO:0000256" key="5">
    <source>
        <dbReference type="ARBA" id="ARBA00022723"/>
    </source>
</evidence>
<evidence type="ECO:0000256" key="3">
    <source>
        <dbReference type="ARBA" id="ARBA00019081"/>
    </source>
</evidence>
<evidence type="ECO:0000256" key="1">
    <source>
        <dbReference type="ARBA" id="ARBA00004123"/>
    </source>
</evidence>
<evidence type="ECO:0000313" key="15">
    <source>
        <dbReference type="Proteomes" id="UP000827092"/>
    </source>
</evidence>
<evidence type="ECO:0000256" key="8">
    <source>
        <dbReference type="ARBA" id="ARBA00022842"/>
    </source>
</evidence>
<feature type="compositionally biased region" description="Basic and acidic residues" evidence="12">
    <location>
        <begin position="574"/>
        <end position="585"/>
    </location>
</feature>
<dbReference type="PROSITE" id="PS51038">
    <property type="entry name" value="BAH"/>
    <property type="match status" value="1"/>
</dbReference>
<keyword evidence="7 11" id="KW-0067">ATP-binding</keyword>
<comment type="subunit">
    <text evidence="11">ORC is composed of six subunits.</text>
</comment>
<evidence type="ECO:0000256" key="12">
    <source>
        <dbReference type="SAM" id="MobiDB-lite"/>
    </source>
</evidence>
<dbReference type="GO" id="GO:0005664">
    <property type="term" value="C:nuclear origin of replication recognition complex"/>
    <property type="evidence" value="ECO:0007669"/>
    <property type="project" value="TreeGrafter"/>
</dbReference>
<keyword evidence="10 11" id="KW-0539">Nucleus</keyword>
<feature type="compositionally biased region" description="Low complexity" evidence="12">
    <location>
        <begin position="339"/>
        <end position="349"/>
    </location>
</feature>
<evidence type="ECO:0000256" key="7">
    <source>
        <dbReference type="ARBA" id="ARBA00022840"/>
    </source>
</evidence>
<dbReference type="CDD" id="cd00009">
    <property type="entry name" value="AAA"/>
    <property type="match status" value="1"/>
</dbReference>
<dbReference type="GO" id="GO:0016887">
    <property type="term" value="F:ATP hydrolysis activity"/>
    <property type="evidence" value="ECO:0007669"/>
    <property type="project" value="InterPro"/>
</dbReference>
<dbReference type="SMART" id="SM00439">
    <property type="entry name" value="BAH"/>
    <property type="match status" value="1"/>
</dbReference>
<evidence type="ECO:0000256" key="11">
    <source>
        <dbReference type="RuleBase" id="RU365058"/>
    </source>
</evidence>
<dbReference type="SUPFAM" id="SSF52540">
    <property type="entry name" value="P-loop containing nucleoside triphosphate hydrolases"/>
    <property type="match status" value="1"/>
</dbReference>
<comment type="caution">
    <text evidence="14">The sequence shown here is derived from an EMBL/GenBank/DDBJ whole genome shotgun (WGS) entry which is preliminary data.</text>
</comment>
<dbReference type="InterPro" id="IPR050311">
    <property type="entry name" value="ORC1/CDC6"/>
</dbReference>
<keyword evidence="5" id="KW-0479">Metal-binding</keyword>
<dbReference type="InterPro" id="IPR001025">
    <property type="entry name" value="BAH_dom"/>
</dbReference>
<proteinExistence type="inferred from homology"/>
<keyword evidence="15" id="KW-1185">Reference proteome</keyword>
<dbReference type="Pfam" id="PF01426">
    <property type="entry name" value="BAH"/>
    <property type="match status" value="1"/>
</dbReference>
<dbReference type="PANTHER" id="PTHR10763">
    <property type="entry name" value="CELL DIVISION CONTROL PROTEIN 6-RELATED"/>
    <property type="match status" value="1"/>
</dbReference>
<feature type="compositionally biased region" description="Basic and acidic residues" evidence="12">
    <location>
        <begin position="182"/>
        <end position="192"/>
    </location>
</feature>
<dbReference type="FunFam" id="3.40.50.300:FF:000199">
    <property type="entry name" value="Origin recognition complex subunit 1"/>
    <property type="match status" value="1"/>
</dbReference>
<name>A0AAV6VLM0_9ARAC</name>
<feature type="region of interest" description="Disordered" evidence="12">
    <location>
        <begin position="416"/>
        <end position="495"/>
    </location>
</feature>
<dbReference type="AlphaFoldDB" id="A0AAV6VLM0"/>
<dbReference type="Gene3D" id="3.40.50.300">
    <property type="entry name" value="P-loop containing nucleotide triphosphate hydrolases"/>
    <property type="match status" value="1"/>
</dbReference>
<sequence length="985" mass="111080">MRLLISQDQDREFRWEGEESAVRERRRVYYKSFFLDEEKFCIGDFALIRNDDSIDPEDISNCYVGQIKELYDTGDKYEPHQARVQWYSRITELPPYTRKYFNQVHTREVIEENRPHFSDTIDADTIFGKCEVHFLPLGVDFPSFEAVLEACDVPSFFCRYRFSGVKLSPKVEEGNSGQNTPKTDKNANSERRSTRKHTNTPATPKNGTYVAMTTGTDEFPKVLIKRLDDKLLESQNQNVRIIVAKPDVISVDDITNSIKNNLNLQSPAKNRDKRPIIHSFCAAVPESPKIDVLANIRSSPRKKNTNSDILIQEVPIESKVSPTKVSNQKTPSKRKQQTSRVSSASRSRSCTPKKPFRIENGTIITPKRALKIGNGAVTPSSRSSARLQDIPKIIKTVLNTPRSSRKNTPRRVAEIKNELAASPKPVRSPARGRIADLKQETGIKEAPETPSPNKRKMTPSRLASPSPSKTPKTARRSINFSADDQGVTVTRSGRKTKPVNYFEQEDFDNKGSSRSLFTVKKEKLSKFIRINYSDDSGSEFSAAEESSSSENEGSDSDGSLVEKKSRTPRSTKKRGAETPKQKKVDLCIPDRKTPLKVAENLLEESRLRLHVAAVPKSLPCRAEEYSDIYTFVKGCLNAHTGGCMYISGVPGTGKTATVHEVVRNLECEKENGDIPLFTFVEVNGMWMTDPYQCYVQIFKSLTGKTIASQQAANLLEKRFTESGPKKESVILLVDELDRLWTRKQTVMYNIFDWPSKKHSKLIVLAIANTMDLPERLMMNRISSRLGLTRKTFQPYTFRQLQEIIMSRIQELQVFDPDAVQFVARKVAAVSGDARRALDICRHATEVAEASTQSTPKKKRKILVTMEHVDVAIQQMFSSPVIAAIKSSSKVAKLFLQGMLWEFTRTGLEETTLWKVSSRISSYCEGLRIIQEGIKKPSSAEISNVCSQLAAAHLILVDNFRNDIYMKIRLSVSPDDVSYALTGKEL</sequence>
<evidence type="ECO:0000313" key="14">
    <source>
        <dbReference type="EMBL" id="KAG8197380.1"/>
    </source>
</evidence>